<proteinExistence type="predicted"/>
<organism evidence="1 2">
    <name type="scientific">Clostridium neonatale</name>
    <dbReference type="NCBI Taxonomy" id="137838"/>
    <lineage>
        <taxon>Bacteria</taxon>
        <taxon>Bacillati</taxon>
        <taxon>Bacillota</taxon>
        <taxon>Clostridia</taxon>
        <taxon>Eubacteriales</taxon>
        <taxon>Clostridiaceae</taxon>
        <taxon>Clostridium</taxon>
    </lineage>
</organism>
<name>A0AAD1YK04_9CLOT</name>
<protein>
    <submittedName>
        <fullName evidence="1">Uncharacterized protein</fullName>
    </submittedName>
</protein>
<dbReference type="EMBL" id="CAMTCP010000294">
    <property type="protein sequence ID" value="CAI3695031.1"/>
    <property type="molecule type" value="Genomic_DNA"/>
</dbReference>
<comment type="caution">
    <text evidence="1">The sequence shown here is derived from an EMBL/GenBank/DDBJ whole genome shotgun (WGS) entry which is preliminary data.</text>
</comment>
<accession>A0AAD1YK04</accession>
<gene>
    <name evidence="1" type="ORF">CNEO2_910015</name>
</gene>
<evidence type="ECO:0000313" key="2">
    <source>
        <dbReference type="Proteomes" id="UP001189143"/>
    </source>
</evidence>
<reference evidence="1" key="1">
    <citation type="submission" date="2022-10" db="EMBL/GenBank/DDBJ databases">
        <authorList>
            <person name="Aires J."/>
            <person name="Mesa V."/>
        </authorList>
    </citation>
    <scope>NUCLEOTIDE SEQUENCE</scope>
    <source>
        <strain evidence="1">Clostridium neonatale JD116</strain>
    </source>
</reference>
<dbReference type="Proteomes" id="UP001189143">
    <property type="component" value="Unassembled WGS sequence"/>
</dbReference>
<evidence type="ECO:0000313" key="1">
    <source>
        <dbReference type="EMBL" id="CAI3695031.1"/>
    </source>
</evidence>
<dbReference type="AlphaFoldDB" id="A0AAD1YK04"/>
<sequence length="35" mass="4056">MGDREQAIVIASIDIRVKAEKEKQDEIERKSKRGK</sequence>